<dbReference type="SUPFAM" id="SSF118352">
    <property type="entry name" value="HSP33 redox switch-like"/>
    <property type="match status" value="1"/>
</dbReference>
<dbReference type="Pfam" id="PF01430">
    <property type="entry name" value="HSP33"/>
    <property type="match status" value="1"/>
</dbReference>
<organism evidence="7 8">
    <name type="scientific">Pseudanabaena frigida</name>
    <dbReference type="NCBI Taxonomy" id="945775"/>
    <lineage>
        <taxon>Bacteria</taxon>
        <taxon>Bacillati</taxon>
        <taxon>Cyanobacteriota</taxon>
        <taxon>Cyanophyceae</taxon>
        <taxon>Pseudanabaenales</taxon>
        <taxon>Pseudanabaenaceae</taxon>
        <taxon>Pseudanabaena</taxon>
    </lineage>
</organism>
<dbReference type="GO" id="GO:0005737">
    <property type="term" value="C:cytoplasm"/>
    <property type="evidence" value="ECO:0007669"/>
    <property type="project" value="UniProtKB-SubCell"/>
</dbReference>
<dbReference type="InterPro" id="IPR016154">
    <property type="entry name" value="Heat_shock_Hsp33_C"/>
</dbReference>
<dbReference type="GO" id="GO:0044183">
    <property type="term" value="F:protein folding chaperone"/>
    <property type="evidence" value="ECO:0007669"/>
    <property type="project" value="TreeGrafter"/>
</dbReference>
<comment type="caution">
    <text evidence="7">The sequence shown here is derived from an EMBL/GenBank/DDBJ whole genome shotgun (WGS) entry which is preliminary data.</text>
</comment>
<feature type="disulfide bond" description="Redox-active" evidence="6">
    <location>
        <begin position="285"/>
        <end position="288"/>
    </location>
</feature>
<keyword evidence="5 6" id="KW-0676">Redox-active center</keyword>
<keyword evidence="2 6" id="KW-0862">Zinc</keyword>
<sequence>MNDRLVRALTADGRVRVIGVNITQSLNEAKRRHHLSALATASLGRAMSASLLLASNMKQSQARVNVRVAGDGGLGLVYADAGFDGTVRGFVTNPQFESPPLADGQQNVSQGIGHTGFLKVMRDVGYGEPYSSTVELISGDIANDVAWYLASSEQTYSKLILTEIIDRDDSKSAVRVAAGLLLQIMPKATLRAARTGNLSQEDLLIQLETKSDPQKFMDLLIQGKEIADVMTELFADMHLDILPMSKDVQFHCPCTLDRMLAAMKMFGEEDLRSMIAEDHGAEATCHFCGEVYRASTEQLNSLLMELQVEAKA</sequence>
<dbReference type="InterPro" id="IPR016153">
    <property type="entry name" value="Heat_shock_Hsp33_N"/>
</dbReference>
<dbReference type="PANTHER" id="PTHR30111:SF1">
    <property type="entry name" value="33 KDA CHAPERONIN"/>
    <property type="match status" value="1"/>
</dbReference>
<evidence type="ECO:0000256" key="4">
    <source>
        <dbReference type="ARBA" id="ARBA00023186"/>
    </source>
</evidence>
<reference evidence="7 8" key="1">
    <citation type="submission" date="2018-04" db="EMBL/GenBank/DDBJ databases">
        <authorList>
            <person name="Go L.Y."/>
            <person name="Mitchell J.A."/>
        </authorList>
    </citation>
    <scope>NUCLEOTIDE SEQUENCE [LARGE SCALE GENOMIC DNA]</scope>
    <source>
        <strain evidence="7">ULC066bin1</strain>
    </source>
</reference>
<dbReference type="GO" id="GO:0042026">
    <property type="term" value="P:protein refolding"/>
    <property type="evidence" value="ECO:0007669"/>
    <property type="project" value="TreeGrafter"/>
</dbReference>
<evidence type="ECO:0000256" key="2">
    <source>
        <dbReference type="ARBA" id="ARBA00022833"/>
    </source>
</evidence>
<evidence type="ECO:0000256" key="6">
    <source>
        <dbReference type="HAMAP-Rule" id="MF_00117"/>
    </source>
</evidence>
<feature type="disulfide bond" description="Redox-active" evidence="6">
    <location>
        <begin position="252"/>
        <end position="254"/>
    </location>
</feature>
<proteinExistence type="inferred from homology"/>
<dbReference type="AlphaFoldDB" id="A0A2W4WDL8"/>
<reference evidence="7 8" key="2">
    <citation type="submission" date="2018-06" db="EMBL/GenBank/DDBJ databases">
        <title>Metagenomic assembly of (sub)arctic Cyanobacteria and their associated microbiome from non-axenic cultures.</title>
        <authorList>
            <person name="Baurain D."/>
        </authorList>
    </citation>
    <scope>NUCLEOTIDE SEQUENCE [LARGE SCALE GENOMIC DNA]</scope>
    <source>
        <strain evidence="7">ULC066bin1</strain>
    </source>
</reference>
<gene>
    <name evidence="6" type="primary">hslO</name>
    <name evidence="7" type="ORF">DCF19_12415</name>
</gene>
<keyword evidence="3 6" id="KW-1015">Disulfide bond</keyword>
<evidence type="ECO:0000256" key="5">
    <source>
        <dbReference type="ARBA" id="ARBA00023284"/>
    </source>
</evidence>
<evidence type="ECO:0000313" key="7">
    <source>
        <dbReference type="EMBL" id="PZO39989.1"/>
    </source>
</evidence>
<name>A0A2W4WDL8_9CYAN</name>
<evidence type="ECO:0000256" key="3">
    <source>
        <dbReference type="ARBA" id="ARBA00023157"/>
    </source>
</evidence>
<dbReference type="HAMAP" id="MF_00117">
    <property type="entry name" value="HslO"/>
    <property type="match status" value="1"/>
</dbReference>
<dbReference type="EMBL" id="QBML01000015">
    <property type="protein sequence ID" value="PZO39989.1"/>
    <property type="molecule type" value="Genomic_DNA"/>
</dbReference>
<protein>
    <recommendedName>
        <fullName evidence="6">33 kDa chaperonin</fullName>
    </recommendedName>
    <alternativeName>
        <fullName evidence="6">Heat shock protein 33 homolog</fullName>
        <shortName evidence="6">HSP33</shortName>
    </alternativeName>
</protein>
<comment type="subcellular location">
    <subcellularLocation>
        <location evidence="6">Cytoplasm</location>
    </subcellularLocation>
</comment>
<accession>A0A2W4WDL8</accession>
<dbReference type="Proteomes" id="UP000249467">
    <property type="component" value="Unassembled WGS sequence"/>
</dbReference>
<dbReference type="SUPFAM" id="SSF64397">
    <property type="entry name" value="Hsp33 domain"/>
    <property type="match status" value="1"/>
</dbReference>
<dbReference type="NCBIfam" id="NF001033">
    <property type="entry name" value="PRK00114.1"/>
    <property type="match status" value="1"/>
</dbReference>
<dbReference type="CDD" id="cd00498">
    <property type="entry name" value="Hsp33"/>
    <property type="match status" value="1"/>
</dbReference>
<dbReference type="PIRSF" id="PIRSF005261">
    <property type="entry name" value="Heat_shock_Hsp33"/>
    <property type="match status" value="1"/>
</dbReference>
<comment type="PTM">
    <text evidence="6">Under oxidizing conditions two disulfide bonds are formed involving the reactive cysteines. Under reducing conditions zinc is bound to the reactive cysteines and the protein is inactive.</text>
</comment>
<comment type="similarity">
    <text evidence="6">Belongs to the HSP33 family.</text>
</comment>
<dbReference type="PANTHER" id="PTHR30111">
    <property type="entry name" value="33 KDA CHAPERONIN"/>
    <property type="match status" value="1"/>
</dbReference>
<dbReference type="InterPro" id="IPR000397">
    <property type="entry name" value="Heat_shock_Hsp33"/>
</dbReference>
<dbReference type="GO" id="GO:0051082">
    <property type="term" value="F:unfolded protein binding"/>
    <property type="evidence" value="ECO:0007669"/>
    <property type="project" value="UniProtKB-UniRule"/>
</dbReference>
<keyword evidence="4 6" id="KW-0143">Chaperone</keyword>
<evidence type="ECO:0000256" key="1">
    <source>
        <dbReference type="ARBA" id="ARBA00022490"/>
    </source>
</evidence>
<keyword evidence="1 6" id="KW-0963">Cytoplasm</keyword>
<dbReference type="Gene3D" id="3.90.1280.10">
    <property type="entry name" value="HSP33 redox switch-like"/>
    <property type="match status" value="1"/>
</dbReference>
<evidence type="ECO:0000313" key="8">
    <source>
        <dbReference type="Proteomes" id="UP000249467"/>
    </source>
</evidence>
<comment type="function">
    <text evidence="6">Redox regulated molecular chaperone. Protects both thermally unfolding and oxidatively damaged proteins from irreversible aggregation. Plays an important role in the bacterial defense system toward oxidative stress.</text>
</comment>
<dbReference type="Gene3D" id="3.55.30.10">
    <property type="entry name" value="Hsp33 domain"/>
    <property type="match status" value="1"/>
</dbReference>